<dbReference type="AlphaFoldDB" id="A0A2K3KZY4"/>
<evidence type="ECO:0000313" key="3">
    <source>
        <dbReference type="Proteomes" id="UP000236291"/>
    </source>
</evidence>
<reference evidence="2 3" key="1">
    <citation type="journal article" date="2014" name="Am. J. Bot.">
        <title>Genome assembly and annotation for red clover (Trifolium pratense; Fabaceae).</title>
        <authorList>
            <person name="Istvanek J."/>
            <person name="Jaros M."/>
            <person name="Krenek A."/>
            <person name="Repkova J."/>
        </authorList>
    </citation>
    <scope>NUCLEOTIDE SEQUENCE [LARGE SCALE GENOMIC DNA]</scope>
    <source>
        <strain evidence="3">cv. Tatra</strain>
        <tissue evidence="2">Young leaves</tissue>
    </source>
</reference>
<dbReference type="EMBL" id="ASHM01023869">
    <property type="protein sequence ID" value="PNX71850.1"/>
    <property type="molecule type" value="Genomic_DNA"/>
</dbReference>
<feature type="compositionally biased region" description="Basic residues" evidence="1">
    <location>
        <begin position="1"/>
        <end position="11"/>
    </location>
</feature>
<organism evidence="2 3">
    <name type="scientific">Trifolium pratense</name>
    <name type="common">Red clover</name>
    <dbReference type="NCBI Taxonomy" id="57577"/>
    <lineage>
        <taxon>Eukaryota</taxon>
        <taxon>Viridiplantae</taxon>
        <taxon>Streptophyta</taxon>
        <taxon>Embryophyta</taxon>
        <taxon>Tracheophyta</taxon>
        <taxon>Spermatophyta</taxon>
        <taxon>Magnoliopsida</taxon>
        <taxon>eudicotyledons</taxon>
        <taxon>Gunneridae</taxon>
        <taxon>Pentapetalae</taxon>
        <taxon>rosids</taxon>
        <taxon>fabids</taxon>
        <taxon>Fabales</taxon>
        <taxon>Fabaceae</taxon>
        <taxon>Papilionoideae</taxon>
        <taxon>50 kb inversion clade</taxon>
        <taxon>NPAAA clade</taxon>
        <taxon>Hologalegina</taxon>
        <taxon>IRL clade</taxon>
        <taxon>Trifolieae</taxon>
        <taxon>Trifolium</taxon>
    </lineage>
</organism>
<dbReference type="Proteomes" id="UP000236291">
    <property type="component" value="Unassembled WGS sequence"/>
</dbReference>
<feature type="region of interest" description="Disordered" evidence="1">
    <location>
        <begin position="1"/>
        <end position="82"/>
    </location>
</feature>
<proteinExistence type="predicted"/>
<comment type="caution">
    <text evidence="2">The sequence shown here is derived from an EMBL/GenBank/DDBJ whole genome shotgun (WGS) entry which is preliminary data.</text>
</comment>
<evidence type="ECO:0000256" key="1">
    <source>
        <dbReference type="SAM" id="MobiDB-lite"/>
    </source>
</evidence>
<feature type="compositionally biased region" description="Polar residues" evidence="1">
    <location>
        <begin position="23"/>
        <end position="33"/>
    </location>
</feature>
<sequence length="82" mass="9266">MEGPKGKLHRLHPIEHFTRKQYSKNAPTQSSLRPGSIPKINPKKIQERVLPNPADSAPQKRAESIMEEGSMSLRPGRDRRNG</sequence>
<protein>
    <submittedName>
        <fullName evidence="2">Uncharacterized protein</fullName>
    </submittedName>
</protein>
<gene>
    <name evidence="2" type="ORF">L195_g027736</name>
</gene>
<reference evidence="2 3" key="2">
    <citation type="journal article" date="2017" name="Front. Plant Sci.">
        <title>Gene Classification and Mining of Molecular Markers Useful in Red Clover (Trifolium pratense) Breeding.</title>
        <authorList>
            <person name="Istvanek J."/>
            <person name="Dluhosova J."/>
            <person name="Dluhos P."/>
            <person name="Patkova L."/>
            <person name="Nedelnik J."/>
            <person name="Repkova J."/>
        </authorList>
    </citation>
    <scope>NUCLEOTIDE SEQUENCE [LARGE SCALE GENOMIC DNA]</scope>
    <source>
        <strain evidence="3">cv. Tatra</strain>
        <tissue evidence="2">Young leaves</tissue>
    </source>
</reference>
<name>A0A2K3KZY4_TRIPR</name>
<accession>A0A2K3KZY4</accession>
<evidence type="ECO:0000313" key="2">
    <source>
        <dbReference type="EMBL" id="PNX71850.1"/>
    </source>
</evidence>